<name>A0AAN7P3A5_MYCAM</name>
<comment type="caution">
    <text evidence="1">The sequence shown here is derived from an EMBL/GenBank/DDBJ whole genome shotgun (WGS) entry which is preliminary data.</text>
</comment>
<evidence type="ECO:0000313" key="1">
    <source>
        <dbReference type="EMBL" id="KAK4826252.1"/>
    </source>
</evidence>
<proteinExistence type="predicted"/>
<evidence type="ECO:0000313" key="2">
    <source>
        <dbReference type="Proteomes" id="UP001333110"/>
    </source>
</evidence>
<reference evidence="1 2" key="1">
    <citation type="journal article" date="2023" name="J. Hered.">
        <title>Chromosome-level genome of the wood stork (Mycteria americana) provides insight into avian chromosome evolution.</title>
        <authorList>
            <person name="Flamio R. Jr."/>
            <person name="Ramstad K.M."/>
        </authorList>
    </citation>
    <scope>NUCLEOTIDE SEQUENCE [LARGE SCALE GENOMIC DNA]</scope>
    <source>
        <strain evidence="1">JAX WOST 10</strain>
    </source>
</reference>
<dbReference type="Proteomes" id="UP001333110">
    <property type="component" value="Unassembled WGS sequence"/>
</dbReference>
<gene>
    <name evidence="1" type="ORF">QYF61_006699</name>
</gene>
<dbReference type="EMBL" id="JAUNZN010000002">
    <property type="protein sequence ID" value="KAK4826252.1"/>
    <property type="molecule type" value="Genomic_DNA"/>
</dbReference>
<protein>
    <submittedName>
        <fullName evidence="1">Uncharacterized protein</fullName>
    </submittedName>
</protein>
<accession>A0AAN7P3A5</accession>
<organism evidence="1 2">
    <name type="scientific">Mycteria americana</name>
    <name type="common">Wood stork</name>
    <dbReference type="NCBI Taxonomy" id="33587"/>
    <lineage>
        <taxon>Eukaryota</taxon>
        <taxon>Metazoa</taxon>
        <taxon>Chordata</taxon>
        <taxon>Craniata</taxon>
        <taxon>Vertebrata</taxon>
        <taxon>Euteleostomi</taxon>
        <taxon>Archelosauria</taxon>
        <taxon>Archosauria</taxon>
        <taxon>Dinosauria</taxon>
        <taxon>Saurischia</taxon>
        <taxon>Theropoda</taxon>
        <taxon>Coelurosauria</taxon>
        <taxon>Aves</taxon>
        <taxon>Neognathae</taxon>
        <taxon>Neoaves</taxon>
        <taxon>Aequornithes</taxon>
        <taxon>Ciconiiformes</taxon>
        <taxon>Ciconiidae</taxon>
        <taxon>Mycteria</taxon>
    </lineage>
</organism>
<keyword evidence="2" id="KW-1185">Reference proteome</keyword>
<dbReference type="AlphaFoldDB" id="A0AAN7P3A5"/>
<sequence length="213" mass="24111">MWSDTRIGCQDMLWISILEEIQNLTVHGSEHPALGSEQPVHSGWTAGLRDTLHSGRYVTLYKNVLASCGELRLQEVGLKLCQGGFRLDIRKNFFTERVIKRWNRLPREVVESPSLEVFKRRVDVALRDMQQGSTNESLVAYSVEQKAENKARRNKKLRKICGHKSGCHFPTTLCKPVLEAEAANSSGFTTISPALRRSCNLARHTREEQVAPP</sequence>